<feature type="non-terminal residue" evidence="3">
    <location>
        <position position="55"/>
    </location>
</feature>
<name>A0A820CD37_9BILA</name>
<dbReference type="Proteomes" id="UP000663836">
    <property type="component" value="Unassembled WGS sequence"/>
</dbReference>
<comment type="caution">
    <text evidence="3">The sequence shown here is derived from an EMBL/GenBank/DDBJ whole genome shotgun (WGS) entry which is preliminary data.</text>
</comment>
<sequence>VTDPSTVQTTISQSPATTSKLDEMTPPPPPPPNNLGLILGLSLGLGIPLLLFTIA</sequence>
<accession>A0A820CD37</accession>
<keyword evidence="2" id="KW-1133">Transmembrane helix</keyword>
<evidence type="ECO:0000256" key="1">
    <source>
        <dbReference type="SAM" id="MobiDB-lite"/>
    </source>
</evidence>
<feature type="region of interest" description="Disordered" evidence="1">
    <location>
        <begin position="1"/>
        <end position="33"/>
    </location>
</feature>
<protein>
    <submittedName>
        <fullName evidence="3">Uncharacterized protein</fullName>
    </submittedName>
</protein>
<dbReference type="EMBL" id="CAJOBD010015893">
    <property type="protein sequence ID" value="CAF4211925.1"/>
    <property type="molecule type" value="Genomic_DNA"/>
</dbReference>
<evidence type="ECO:0000313" key="3">
    <source>
        <dbReference type="EMBL" id="CAF4211925.1"/>
    </source>
</evidence>
<gene>
    <name evidence="3" type="ORF">JBS370_LOCUS37035</name>
</gene>
<proteinExistence type="predicted"/>
<feature type="compositionally biased region" description="Polar residues" evidence="1">
    <location>
        <begin position="1"/>
        <end position="19"/>
    </location>
</feature>
<evidence type="ECO:0000256" key="2">
    <source>
        <dbReference type="SAM" id="Phobius"/>
    </source>
</evidence>
<feature type="transmembrane region" description="Helical" evidence="2">
    <location>
        <begin position="35"/>
        <end position="54"/>
    </location>
</feature>
<feature type="non-terminal residue" evidence="3">
    <location>
        <position position="1"/>
    </location>
</feature>
<keyword evidence="2" id="KW-0472">Membrane</keyword>
<evidence type="ECO:0000313" key="4">
    <source>
        <dbReference type="Proteomes" id="UP000663836"/>
    </source>
</evidence>
<keyword evidence="2" id="KW-0812">Transmembrane</keyword>
<dbReference type="AlphaFoldDB" id="A0A820CD37"/>
<reference evidence="3" key="1">
    <citation type="submission" date="2021-02" db="EMBL/GenBank/DDBJ databases">
        <authorList>
            <person name="Nowell W R."/>
        </authorList>
    </citation>
    <scope>NUCLEOTIDE SEQUENCE</scope>
</reference>
<organism evidence="3 4">
    <name type="scientific">Rotaria sordida</name>
    <dbReference type="NCBI Taxonomy" id="392033"/>
    <lineage>
        <taxon>Eukaryota</taxon>
        <taxon>Metazoa</taxon>
        <taxon>Spiralia</taxon>
        <taxon>Gnathifera</taxon>
        <taxon>Rotifera</taxon>
        <taxon>Eurotatoria</taxon>
        <taxon>Bdelloidea</taxon>
        <taxon>Philodinida</taxon>
        <taxon>Philodinidae</taxon>
        <taxon>Rotaria</taxon>
    </lineage>
</organism>